<reference evidence="1" key="1">
    <citation type="submission" date="2014-09" db="EMBL/GenBank/DDBJ databases">
        <authorList>
            <person name="Magalhaes I.L.F."/>
            <person name="Oliveira U."/>
            <person name="Santos F.R."/>
            <person name="Vidigal T.H.D.A."/>
            <person name="Brescovit A.D."/>
            <person name="Santos A.J."/>
        </authorList>
    </citation>
    <scope>NUCLEOTIDE SEQUENCE</scope>
    <source>
        <tissue evidence="1">Shoot tissue taken approximately 20 cm above the soil surface</tissue>
    </source>
</reference>
<proteinExistence type="predicted"/>
<reference evidence="1" key="2">
    <citation type="journal article" date="2015" name="Data Brief">
        <title>Shoot transcriptome of the giant reed, Arundo donax.</title>
        <authorList>
            <person name="Barrero R.A."/>
            <person name="Guerrero F.D."/>
            <person name="Moolhuijzen P."/>
            <person name="Goolsby J.A."/>
            <person name="Tidwell J."/>
            <person name="Bellgard S.E."/>
            <person name="Bellgard M.I."/>
        </authorList>
    </citation>
    <scope>NUCLEOTIDE SEQUENCE</scope>
    <source>
        <tissue evidence="1">Shoot tissue taken approximately 20 cm above the soil surface</tissue>
    </source>
</reference>
<evidence type="ECO:0000313" key="1">
    <source>
        <dbReference type="EMBL" id="JAD17774.1"/>
    </source>
</evidence>
<sequence>MANPPRSGQRLLRPDNQPQLLEADLGGSRQTHPFLASALPQIQAATAWQGDDVQALARSEPTPKPLRLLLPRDSSVEPRSSSPRGGLPKRPRASRRCSPPPAYVTSARPFLRSEREKKG</sequence>
<organism evidence="1">
    <name type="scientific">Arundo donax</name>
    <name type="common">Giant reed</name>
    <name type="synonym">Donax arundinaceus</name>
    <dbReference type="NCBI Taxonomy" id="35708"/>
    <lineage>
        <taxon>Eukaryota</taxon>
        <taxon>Viridiplantae</taxon>
        <taxon>Streptophyta</taxon>
        <taxon>Embryophyta</taxon>
        <taxon>Tracheophyta</taxon>
        <taxon>Spermatophyta</taxon>
        <taxon>Magnoliopsida</taxon>
        <taxon>Liliopsida</taxon>
        <taxon>Poales</taxon>
        <taxon>Poaceae</taxon>
        <taxon>PACMAD clade</taxon>
        <taxon>Arundinoideae</taxon>
        <taxon>Arundineae</taxon>
        <taxon>Arundo</taxon>
    </lineage>
</organism>
<accession>A0A0A9UBA6</accession>
<protein>
    <submittedName>
        <fullName evidence="1">Uncharacterized protein</fullName>
    </submittedName>
</protein>
<dbReference type="AlphaFoldDB" id="A0A0A9UBA6"/>
<dbReference type="EMBL" id="GBRH01280121">
    <property type="protein sequence ID" value="JAD17774.1"/>
    <property type="molecule type" value="Transcribed_RNA"/>
</dbReference>
<name>A0A0A9UBA6_ARUDO</name>